<evidence type="ECO:0000313" key="10">
    <source>
        <dbReference type="Proteomes" id="UP000516437"/>
    </source>
</evidence>
<dbReference type="InterPro" id="IPR000719">
    <property type="entry name" value="Prot_kinase_dom"/>
</dbReference>
<evidence type="ECO:0000256" key="6">
    <source>
        <dbReference type="ARBA" id="ARBA00023136"/>
    </source>
</evidence>
<dbReference type="InterPro" id="IPR011009">
    <property type="entry name" value="Kinase-like_dom_sf"/>
</dbReference>
<keyword evidence="4" id="KW-0677">Repeat</keyword>
<feature type="domain" description="Protein kinase" evidence="8">
    <location>
        <begin position="219"/>
        <end position="455"/>
    </location>
</feature>
<dbReference type="AlphaFoldDB" id="A0A6A1VPM9"/>
<evidence type="ECO:0000256" key="5">
    <source>
        <dbReference type="ARBA" id="ARBA00022989"/>
    </source>
</evidence>
<dbReference type="Proteomes" id="UP000516437">
    <property type="component" value="Chromosome 5"/>
</dbReference>
<dbReference type="InterPro" id="IPR008271">
    <property type="entry name" value="Ser/Thr_kinase_AS"/>
</dbReference>
<evidence type="ECO:0000256" key="1">
    <source>
        <dbReference type="ARBA" id="ARBA00004370"/>
    </source>
</evidence>
<evidence type="ECO:0000256" key="2">
    <source>
        <dbReference type="ARBA" id="ARBA00022614"/>
    </source>
</evidence>
<evidence type="ECO:0000256" key="4">
    <source>
        <dbReference type="ARBA" id="ARBA00022737"/>
    </source>
</evidence>
<dbReference type="SMART" id="SM00220">
    <property type="entry name" value="S_TKc"/>
    <property type="match status" value="1"/>
</dbReference>
<protein>
    <recommendedName>
        <fullName evidence="8">Protein kinase domain-containing protein</fullName>
    </recommendedName>
</protein>
<evidence type="ECO:0000256" key="7">
    <source>
        <dbReference type="SAM" id="MobiDB-lite"/>
    </source>
</evidence>
<dbReference type="Gene3D" id="3.80.10.10">
    <property type="entry name" value="Ribonuclease Inhibitor"/>
    <property type="match status" value="2"/>
</dbReference>
<keyword evidence="3" id="KW-0812">Transmembrane</keyword>
<dbReference type="Pfam" id="PF07714">
    <property type="entry name" value="PK_Tyr_Ser-Thr"/>
    <property type="match status" value="1"/>
</dbReference>
<dbReference type="GO" id="GO:0004672">
    <property type="term" value="F:protein kinase activity"/>
    <property type="evidence" value="ECO:0007669"/>
    <property type="project" value="InterPro"/>
</dbReference>
<dbReference type="InterPro" id="IPR051809">
    <property type="entry name" value="Plant_receptor-like_S/T_kinase"/>
</dbReference>
<dbReference type="PROSITE" id="PS00108">
    <property type="entry name" value="PROTEIN_KINASE_ST"/>
    <property type="match status" value="1"/>
</dbReference>
<keyword evidence="2" id="KW-0433">Leucine-rich repeat</keyword>
<accession>A0A6A1VPM9</accession>
<evidence type="ECO:0000259" key="8">
    <source>
        <dbReference type="PROSITE" id="PS50011"/>
    </source>
</evidence>
<dbReference type="EMBL" id="RXIC02000023">
    <property type="protein sequence ID" value="KAB1214814.1"/>
    <property type="molecule type" value="Genomic_DNA"/>
</dbReference>
<keyword evidence="6" id="KW-0472">Membrane</keyword>
<dbReference type="Gene3D" id="1.10.510.10">
    <property type="entry name" value="Transferase(Phosphotransferase) domain 1"/>
    <property type="match status" value="1"/>
</dbReference>
<proteinExistence type="predicted"/>
<keyword evidence="10" id="KW-1185">Reference proteome</keyword>
<dbReference type="PANTHER" id="PTHR27008:SF577">
    <property type="entry name" value="PROTEIN KINASE DOMAIN-CONTAINING PROTEIN"/>
    <property type="match status" value="1"/>
</dbReference>
<comment type="caution">
    <text evidence="9">The sequence shown here is derived from an EMBL/GenBank/DDBJ whole genome shotgun (WGS) entry which is preliminary data.</text>
</comment>
<keyword evidence="5" id="KW-1133">Transmembrane helix</keyword>
<dbReference type="InterPro" id="IPR001245">
    <property type="entry name" value="Ser-Thr/Tyr_kinase_cat_dom"/>
</dbReference>
<dbReference type="InterPro" id="IPR001611">
    <property type="entry name" value="Leu-rich_rpt"/>
</dbReference>
<sequence length="455" mass="50601">MTQPYAGVDSPDVTCEQFFNAGGYMWSPTSKGHKVGPAIQKSGGLYITTRRKLEFPQATNPPKQQLYWDNPTEVGRLRRLERLALNNNSISGQIPSNISGCSNLLNISLHYNQLFTGSIPVTISNATNLNRVIFAFNKLTGNVPSLEMLHRLDVFSIFGNLLGNGGGNDLSFLCSLTNASNLRRVTIAFNNLGGDLPDCISNFSTALSLLDLQANKMSGSIPPGLGNLINLEILTASNNKLSGILHDHGALLVAIKVINLSHHRTSKSFLAECEALRNIRHRNLVKVLTVCSSVDYQNCDFKAVVYEFMVNGNLDEWLHQLQEQMRLSEQRNLSLLQMMNIAIDVANALEYLHHDCETPIVHCDLKPSNVLLDDEMTARVGDFGLARFLLKHPRFSTNQSSSIGVRNNGLCCSRRRFGNRDRSRTQSESKKKSQNRRMLEFDNGNWSGLFCGNSK</sequence>
<dbReference type="PROSITE" id="PS50011">
    <property type="entry name" value="PROTEIN_KINASE_DOM"/>
    <property type="match status" value="1"/>
</dbReference>
<dbReference type="PANTHER" id="PTHR27008">
    <property type="entry name" value="OS04G0122200 PROTEIN"/>
    <property type="match status" value="1"/>
</dbReference>
<feature type="compositionally biased region" description="Basic and acidic residues" evidence="7">
    <location>
        <begin position="418"/>
        <end position="431"/>
    </location>
</feature>
<dbReference type="SUPFAM" id="SSF52058">
    <property type="entry name" value="L domain-like"/>
    <property type="match status" value="1"/>
</dbReference>
<organism evidence="9 10">
    <name type="scientific">Morella rubra</name>
    <name type="common">Chinese bayberry</name>
    <dbReference type="NCBI Taxonomy" id="262757"/>
    <lineage>
        <taxon>Eukaryota</taxon>
        <taxon>Viridiplantae</taxon>
        <taxon>Streptophyta</taxon>
        <taxon>Embryophyta</taxon>
        <taxon>Tracheophyta</taxon>
        <taxon>Spermatophyta</taxon>
        <taxon>Magnoliopsida</taxon>
        <taxon>eudicotyledons</taxon>
        <taxon>Gunneridae</taxon>
        <taxon>Pentapetalae</taxon>
        <taxon>rosids</taxon>
        <taxon>fabids</taxon>
        <taxon>Fagales</taxon>
        <taxon>Myricaceae</taxon>
        <taxon>Morella</taxon>
    </lineage>
</organism>
<dbReference type="SUPFAM" id="SSF56112">
    <property type="entry name" value="Protein kinase-like (PK-like)"/>
    <property type="match status" value="1"/>
</dbReference>
<dbReference type="InterPro" id="IPR032675">
    <property type="entry name" value="LRR_dom_sf"/>
</dbReference>
<dbReference type="GO" id="GO:0005524">
    <property type="term" value="F:ATP binding"/>
    <property type="evidence" value="ECO:0007669"/>
    <property type="project" value="InterPro"/>
</dbReference>
<evidence type="ECO:0000313" key="9">
    <source>
        <dbReference type="EMBL" id="KAB1214814.1"/>
    </source>
</evidence>
<gene>
    <name evidence="9" type="ORF">CJ030_MR5G018796</name>
</gene>
<reference evidence="9 10" key="1">
    <citation type="journal article" date="2019" name="Plant Biotechnol. J.">
        <title>The red bayberry genome and genetic basis of sex determination.</title>
        <authorList>
            <person name="Jia H.M."/>
            <person name="Jia H.J."/>
            <person name="Cai Q.L."/>
            <person name="Wang Y."/>
            <person name="Zhao H.B."/>
            <person name="Yang W.F."/>
            <person name="Wang G.Y."/>
            <person name="Li Y.H."/>
            <person name="Zhan D.L."/>
            <person name="Shen Y.T."/>
            <person name="Niu Q.F."/>
            <person name="Chang L."/>
            <person name="Qiu J."/>
            <person name="Zhao L."/>
            <person name="Xie H.B."/>
            <person name="Fu W.Y."/>
            <person name="Jin J."/>
            <person name="Li X.W."/>
            <person name="Jiao Y."/>
            <person name="Zhou C.C."/>
            <person name="Tu T."/>
            <person name="Chai C.Y."/>
            <person name="Gao J.L."/>
            <person name="Fan L.J."/>
            <person name="van de Weg E."/>
            <person name="Wang J.Y."/>
            <person name="Gao Z.S."/>
        </authorList>
    </citation>
    <scope>NUCLEOTIDE SEQUENCE [LARGE SCALE GENOMIC DNA]</scope>
    <source>
        <tissue evidence="9">Leaves</tissue>
    </source>
</reference>
<name>A0A6A1VPM9_9ROSI</name>
<evidence type="ECO:0000256" key="3">
    <source>
        <dbReference type="ARBA" id="ARBA00022692"/>
    </source>
</evidence>
<feature type="region of interest" description="Disordered" evidence="7">
    <location>
        <begin position="416"/>
        <end position="437"/>
    </location>
</feature>
<dbReference type="GO" id="GO:0016020">
    <property type="term" value="C:membrane"/>
    <property type="evidence" value="ECO:0007669"/>
    <property type="project" value="UniProtKB-SubCell"/>
</dbReference>
<comment type="subcellular location">
    <subcellularLocation>
        <location evidence="1">Membrane</location>
    </subcellularLocation>
</comment>
<dbReference type="OrthoDB" id="676979at2759"/>
<dbReference type="Pfam" id="PF00560">
    <property type="entry name" value="LRR_1"/>
    <property type="match status" value="2"/>
</dbReference>